<evidence type="ECO:0008006" key="4">
    <source>
        <dbReference type="Google" id="ProtNLM"/>
    </source>
</evidence>
<feature type="region of interest" description="Disordered" evidence="1">
    <location>
        <begin position="59"/>
        <end position="80"/>
    </location>
</feature>
<reference evidence="2 3" key="1">
    <citation type="submission" date="2020-04" db="EMBL/GenBank/DDBJ databases">
        <title>Perkinsus olseni comparative genomics.</title>
        <authorList>
            <person name="Bogema D.R."/>
        </authorList>
    </citation>
    <scope>NUCLEOTIDE SEQUENCE [LARGE SCALE GENOMIC DNA]</scope>
    <source>
        <strain evidence="2 3">ATCC PRA-207</strain>
    </source>
</reference>
<comment type="caution">
    <text evidence="2">The sequence shown here is derived from an EMBL/GenBank/DDBJ whole genome shotgun (WGS) entry which is preliminary data.</text>
</comment>
<evidence type="ECO:0000256" key="1">
    <source>
        <dbReference type="SAM" id="MobiDB-lite"/>
    </source>
</evidence>
<evidence type="ECO:0000313" key="2">
    <source>
        <dbReference type="EMBL" id="KAF4758170.1"/>
    </source>
</evidence>
<dbReference type="SUPFAM" id="SSF56672">
    <property type="entry name" value="DNA/RNA polymerases"/>
    <property type="match status" value="1"/>
</dbReference>
<dbReference type="AlphaFoldDB" id="A0A7J6ULI9"/>
<gene>
    <name evidence="2" type="ORF">FOZ63_011745</name>
</gene>
<proteinExistence type="predicted"/>
<evidence type="ECO:0000313" key="3">
    <source>
        <dbReference type="Proteomes" id="UP000553632"/>
    </source>
</evidence>
<sequence length="265" mass="29859">DTPSKRVYVGFNPALEKDPRRAEQLGALRPAERVGFHPSGDTPSKRAYVGFNPALEKDPRRAEQLGALRPHKRLSRATPEASAAGEKCFEQSLLSSGFRKAGYNQALTSTLIDKSRCYPYVILNDVQDAYMHLWLLPSNRRCFTVNTTPLSDEPTLYEFCCLPYGPSHCPRVLEVTLQWLVHHNFKGDESFELASFMDDLAIFSHVENPPVERELAAICKDHDLMFKPTKRQALTETDSNMLGVAYIESGRYITMPPQKLGVLKS</sequence>
<protein>
    <recommendedName>
        <fullName evidence="4">Reverse transcriptase domain-containing protein</fullName>
    </recommendedName>
</protein>
<keyword evidence="3" id="KW-1185">Reference proteome</keyword>
<accession>A0A7J6ULI9</accession>
<feature type="non-terminal residue" evidence="2">
    <location>
        <position position="265"/>
    </location>
</feature>
<dbReference type="EMBL" id="JABANO010001754">
    <property type="protein sequence ID" value="KAF4758170.1"/>
    <property type="molecule type" value="Genomic_DNA"/>
</dbReference>
<dbReference type="InterPro" id="IPR043502">
    <property type="entry name" value="DNA/RNA_pol_sf"/>
</dbReference>
<organism evidence="2 3">
    <name type="scientific">Perkinsus olseni</name>
    <name type="common">Perkinsus atlanticus</name>
    <dbReference type="NCBI Taxonomy" id="32597"/>
    <lineage>
        <taxon>Eukaryota</taxon>
        <taxon>Sar</taxon>
        <taxon>Alveolata</taxon>
        <taxon>Perkinsozoa</taxon>
        <taxon>Perkinsea</taxon>
        <taxon>Perkinsida</taxon>
        <taxon>Perkinsidae</taxon>
        <taxon>Perkinsus</taxon>
    </lineage>
</organism>
<feature type="non-terminal residue" evidence="2">
    <location>
        <position position="1"/>
    </location>
</feature>
<dbReference type="Proteomes" id="UP000553632">
    <property type="component" value="Unassembled WGS sequence"/>
</dbReference>
<name>A0A7J6ULI9_PEROL</name>